<dbReference type="InterPro" id="IPR036955">
    <property type="entry name" value="AP2/ERF_dom_sf"/>
</dbReference>
<organism evidence="8 9">
    <name type="scientific">Colocasia esculenta</name>
    <name type="common">Wild taro</name>
    <name type="synonym">Arum esculentum</name>
    <dbReference type="NCBI Taxonomy" id="4460"/>
    <lineage>
        <taxon>Eukaryota</taxon>
        <taxon>Viridiplantae</taxon>
        <taxon>Streptophyta</taxon>
        <taxon>Embryophyta</taxon>
        <taxon>Tracheophyta</taxon>
        <taxon>Spermatophyta</taxon>
        <taxon>Magnoliopsida</taxon>
        <taxon>Liliopsida</taxon>
        <taxon>Araceae</taxon>
        <taxon>Aroideae</taxon>
        <taxon>Colocasieae</taxon>
        <taxon>Colocasia</taxon>
    </lineage>
</organism>
<sequence>MDFTYYFDPSSSSSAAPAEQEKKSKRRAQPDNSPVAGGRGTRFLGVRRRPWGRYAAEIRDPATKERHWLGTFDTAEEAAVAYDRAARSLRGPQARTNFTYHDMPPGSSITPFLPPSTDDNQNNYSGKDSNYINCHNHLLSSHGGGAPLVEPAAPFPAMGSGGAYSELHQLVSPDSTFLLVGDIPDESHMDCLQQGSSWCDPGEFSSIDGGGSPVLGSGGGCVAFDSGYVHSPMFSRMPSVNETMSAGGVDGFELGSSAYFF</sequence>
<dbReference type="PANTHER" id="PTHR31677:SF118">
    <property type="entry name" value="OS04G0399800 PROTEIN"/>
    <property type="match status" value="1"/>
</dbReference>
<feature type="compositionally biased region" description="Low complexity" evidence="6">
    <location>
        <begin position="9"/>
        <end position="18"/>
    </location>
</feature>
<evidence type="ECO:0000256" key="6">
    <source>
        <dbReference type="SAM" id="MobiDB-lite"/>
    </source>
</evidence>
<dbReference type="Gene3D" id="3.30.730.10">
    <property type="entry name" value="AP2/ERF domain"/>
    <property type="match status" value="1"/>
</dbReference>
<keyword evidence="9" id="KW-1185">Reference proteome</keyword>
<reference evidence="8" key="1">
    <citation type="submission" date="2017-07" db="EMBL/GenBank/DDBJ databases">
        <title>Taro Niue Genome Assembly and Annotation.</title>
        <authorList>
            <person name="Atibalentja N."/>
            <person name="Keating K."/>
            <person name="Fields C.J."/>
        </authorList>
    </citation>
    <scope>NUCLEOTIDE SEQUENCE</scope>
    <source>
        <strain evidence="8">Niue_2</strain>
        <tissue evidence="8">Leaf</tissue>
    </source>
</reference>
<dbReference type="GO" id="GO:0003700">
    <property type="term" value="F:DNA-binding transcription factor activity"/>
    <property type="evidence" value="ECO:0007669"/>
    <property type="project" value="InterPro"/>
</dbReference>
<feature type="region of interest" description="Disordered" evidence="6">
    <location>
        <begin position="1"/>
        <end position="42"/>
    </location>
</feature>
<dbReference type="OrthoDB" id="780830at2759"/>
<name>A0A843WH09_COLES</name>
<dbReference type="PANTHER" id="PTHR31677">
    <property type="entry name" value="AP2 DOMAIN CLASS TRANSCRIPTION FACTOR"/>
    <property type="match status" value="1"/>
</dbReference>
<keyword evidence="3" id="KW-0238">DNA-binding</keyword>
<dbReference type="CDD" id="cd00018">
    <property type="entry name" value="AP2"/>
    <property type="match status" value="1"/>
</dbReference>
<dbReference type="GO" id="GO:0005634">
    <property type="term" value="C:nucleus"/>
    <property type="evidence" value="ECO:0007669"/>
    <property type="project" value="UniProtKB-SubCell"/>
</dbReference>
<comment type="caution">
    <text evidence="8">The sequence shown here is derived from an EMBL/GenBank/DDBJ whole genome shotgun (WGS) entry which is preliminary data.</text>
</comment>
<dbReference type="Proteomes" id="UP000652761">
    <property type="component" value="Unassembled WGS sequence"/>
</dbReference>
<evidence type="ECO:0000313" key="9">
    <source>
        <dbReference type="Proteomes" id="UP000652761"/>
    </source>
</evidence>
<dbReference type="SUPFAM" id="SSF54171">
    <property type="entry name" value="DNA-binding domain"/>
    <property type="match status" value="1"/>
</dbReference>
<dbReference type="PROSITE" id="PS51032">
    <property type="entry name" value="AP2_ERF"/>
    <property type="match status" value="1"/>
</dbReference>
<dbReference type="SMR" id="A0A843WH09"/>
<dbReference type="SMART" id="SM00380">
    <property type="entry name" value="AP2"/>
    <property type="match status" value="1"/>
</dbReference>
<accession>A0A843WH09</accession>
<keyword evidence="4" id="KW-0804">Transcription</keyword>
<dbReference type="InterPro" id="IPR016177">
    <property type="entry name" value="DNA-bd_dom_sf"/>
</dbReference>
<dbReference type="PRINTS" id="PR00367">
    <property type="entry name" value="ETHRSPELEMNT"/>
</dbReference>
<dbReference type="GO" id="GO:0003677">
    <property type="term" value="F:DNA binding"/>
    <property type="evidence" value="ECO:0007669"/>
    <property type="project" value="UniProtKB-KW"/>
</dbReference>
<keyword evidence="2" id="KW-0805">Transcription regulation</keyword>
<dbReference type="FunFam" id="3.30.730.10:FF:000001">
    <property type="entry name" value="Ethylene-responsive transcription factor 2"/>
    <property type="match status" value="1"/>
</dbReference>
<feature type="domain" description="AP2/ERF" evidence="7">
    <location>
        <begin position="42"/>
        <end position="99"/>
    </location>
</feature>
<evidence type="ECO:0000256" key="5">
    <source>
        <dbReference type="ARBA" id="ARBA00023242"/>
    </source>
</evidence>
<evidence type="ECO:0000256" key="1">
    <source>
        <dbReference type="ARBA" id="ARBA00004123"/>
    </source>
</evidence>
<dbReference type="EMBL" id="NMUH01004765">
    <property type="protein sequence ID" value="MQM10763.1"/>
    <property type="molecule type" value="Genomic_DNA"/>
</dbReference>
<dbReference type="InterPro" id="IPR001471">
    <property type="entry name" value="AP2/ERF_dom"/>
</dbReference>
<evidence type="ECO:0000256" key="4">
    <source>
        <dbReference type="ARBA" id="ARBA00023163"/>
    </source>
</evidence>
<keyword evidence="5" id="KW-0539">Nucleus</keyword>
<evidence type="ECO:0000256" key="3">
    <source>
        <dbReference type="ARBA" id="ARBA00023125"/>
    </source>
</evidence>
<dbReference type="Pfam" id="PF00847">
    <property type="entry name" value="AP2"/>
    <property type="match status" value="1"/>
</dbReference>
<protein>
    <recommendedName>
        <fullName evidence="7">AP2/ERF domain-containing protein</fullName>
    </recommendedName>
</protein>
<evidence type="ECO:0000313" key="8">
    <source>
        <dbReference type="EMBL" id="MQM10763.1"/>
    </source>
</evidence>
<proteinExistence type="predicted"/>
<evidence type="ECO:0000256" key="2">
    <source>
        <dbReference type="ARBA" id="ARBA00023015"/>
    </source>
</evidence>
<dbReference type="AlphaFoldDB" id="A0A843WH09"/>
<evidence type="ECO:0000259" key="7">
    <source>
        <dbReference type="PROSITE" id="PS51032"/>
    </source>
</evidence>
<gene>
    <name evidence="8" type="ORF">Taro_043660</name>
</gene>
<comment type="subcellular location">
    <subcellularLocation>
        <location evidence="1">Nucleus</location>
    </subcellularLocation>
</comment>